<dbReference type="Proteomes" id="UP000005536">
    <property type="component" value="Unassembled WGS sequence"/>
</dbReference>
<feature type="transmembrane region" description="Helical" evidence="1">
    <location>
        <begin position="17"/>
        <end position="37"/>
    </location>
</feature>
<protein>
    <submittedName>
        <fullName evidence="2">Uncharacterized protein</fullName>
    </submittedName>
</protein>
<keyword evidence="1" id="KW-1133">Transmembrane helix</keyword>
<accession>D4DVG6</accession>
<name>D4DVG6_NEIEG</name>
<evidence type="ECO:0000313" key="3">
    <source>
        <dbReference type="Proteomes" id="UP000005536"/>
    </source>
</evidence>
<dbReference type="EMBL" id="ADBF01000259">
    <property type="protein sequence ID" value="EFE48166.1"/>
    <property type="molecule type" value="Genomic_DNA"/>
</dbReference>
<comment type="caution">
    <text evidence="2">The sequence shown here is derived from an EMBL/GenBank/DDBJ whole genome shotgun (WGS) entry which is preliminary data.</text>
</comment>
<keyword evidence="1" id="KW-0812">Transmembrane</keyword>
<sequence length="60" mass="7070">MHRCWYSNLHNHVSPPFVFITIAIIAEDVSAHIIGLFRRLCSMIEQEMFTILQKSRLKNI</sequence>
<evidence type="ECO:0000256" key="1">
    <source>
        <dbReference type="SAM" id="Phobius"/>
    </source>
</evidence>
<reference evidence="2 3" key="1">
    <citation type="submission" date="2010-02" db="EMBL/GenBank/DDBJ databases">
        <authorList>
            <person name="Weinstock G."/>
            <person name="Sodergren E."/>
            <person name="Clifton S."/>
            <person name="Fulton L."/>
            <person name="Fulton B."/>
            <person name="Courtney L."/>
            <person name="Fronick C."/>
            <person name="Harrison M."/>
            <person name="Strong C."/>
            <person name="Farmer C."/>
            <person name="Delahaunty K."/>
            <person name="Markovic C."/>
            <person name="Hall O."/>
            <person name="Minx P."/>
            <person name="Tomlinson C."/>
            <person name="Mitreva M."/>
            <person name="Nelson J."/>
            <person name="Hou S."/>
            <person name="Wollam A."/>
            <person name="Pepin K.H."/>
            <person name="Johnson M."/>
            <person name="Bhonagiri V."/>
            <person name="Zhang X."/>
            <person name="Suruliraj S."/>
            <person name="Warren W."/>
            <person name="Chinwalla A."/>
            <person name="Mardis E.R."/>
            <person name="Wilson R.K."/>
        </authorList>
    </citation>
    <scope>NUCLEOTIDE SEQUENCE [LARGE SCALE GENOMIC DNA]</scope>
    <source>
        <strain evidence="2 3">ATCC 29315</strain>
    </source>
</reference>
<gene>
    <name evidence="2" type="ORF">NEIELOOT_03083</name>
</gene>
<proteinExistence type="predicted"/>
<dbReference type="AlphaFoldDB" id="D4DVG6"/>
<evidence type="ECO:0000313" key="2">
    <source>
        <dbReference type="EMBL" id="EFE48166.1"/>
    </source>
</evidence>
<organism evidence="2 3">
    <name type="scientific">Neisseria elongata subsp. glycolytica ATCC 29315</name>
    <dbReference type="NCBI Taxonomy" id="546263"/>
    <lineage>
        <taxon>Bacteria</taxon>
        <taxon>Pseudomonadati</taxon>
        <taxon>Pseudomonadota</taxon>
        <taxon>Betaproteobacteria</taxon>
        <taxon>Neisseriales</taxon>
        <taxon>Neisseriaceae</taxon>
        <taxon>Neisseria</taxon>
    </lineage>
</organism>
<keyword evidence="1" id="KW-0472">Membrane</keyword>